<dbReference type="Proteomes" id="UP001732700">
    <property type="component" value="Chromosome 6D"/>
</dbReference>
<organism evidence="1 2">
    <name type="scientific">Avena sativa</name>
    <name type="common">Oat</name>
    <dbReference type="NCBI Taxonomy" id="4498"/>
    <lineage>
        <taxon>Eukaryota</taxon>
        <taxon>Viridiplantae</taxon>
        <taxon>Streptophyta</taxon>
        <taxon>Embryophyta</taxon>
        <taxon>Tracheophyta</taxon>
        <taxon>Spermatophyta</taxon>
        <taxon>Magnoliopsida</taxon>
        <taxon>Liliopsida</taxon>
        <taxon>Poales</taxon>
        <taxon>Poaceae</taxon>
        <taxon>BOP clade</taxon>
        <taxon>Pooideae</taxon>
        <taxon>Poodae</taxon>
        <taxon>Poeae</taxon>
        <taxon>Poeae Chloroplast Group 1 (Aveneae type)</taxon>
        <taxon>Aveninae</taxon>
        <taxon>Avena</taxon>
    </lineage>
</organism>
<sequence length="735" mass="80306">MSVGEVPAAEESGDPPARLVCGGRGLFSGSAPKLRVRRKASSSSSSRASRITRRRRSPVEYDRQIPGPPPSRRRRRRPRDLAGICRLISPSLLSVSWRAGGGAREEGTEGTEDGNGGLCTDDAAGATCRTQDSDSEGFVSIWRPNQTGPKRTHCDTMSNAVSRIPSSTLTSLLPRALNPHVAVVDLVATHLTAATDPNVDAEASKPLDLSRLLPYLGQDELTAVVLRAGHSHPLPTLRFLVALPPPIQPSPPHLAFLAHSLASTRFFSHALDALSHLLRLHPSHDALPTLLFSNQTAPHPSLPGLLVKALLRHARLRDAFQAALRATASGFPPDTVAFNALLAALFRAGRFDHLWAARDAMLRADVRPNVHTLNILVAALCRGEDAERAQGFLEELEEQGFEPDVVTYNTLLAGYCRRGKLQDALHLFDVMPPRGVDPDLVSHTVLMDGLCKAGRLRDARRMFDRMKHGGLSPDAVAYSALIAGYCNEGRVKEARLLLIEMVGSGLSSEGFALRAVIESHVKVGKLLTCLNMVAPLRKFGVVIPLESYNCLIGALCEDMRPHAARGLFQWMIEDGHSPVLEMYNMIVDCFCQCDCVDEALDVKVEMSSREVRLDFHTYKALITCLCRLGRSLDGKTVLAEMIESGLLPNETICAALVCGFCKEGSLYKAELIMKAFVLDFQVHCNESYNTLMKAYCTTRSTAEALELQNRMLELGFVPSRETCRSIIYGLSRSIG</sequence>
<reference evidence="1" key="1">
    <citation type="submission" date="2021-05" db="EMBL/GenBank/DDBJ databases">
        <authorList>
            <person name="Scholz U."/>
            <person name="Mascher M."/>
            <person name="Fiebig A."/>
        </authorList>
    </citation>
    <scope>NUCLEOTIDE SEQUENCE [LARGE SCALE GENOMIC DNA]</scope>
</reference>
<evidence type="ECO:0000313" key="1">
    <source>
        <dbReference type="EnsemblPlants" id="AVESA.00010b.r2.6DG1162820.1.CDS.1"/>
    </source>
</evidence>
<keyword evidence="2" id="KW-1185">Reference proteome</keyword>
<reference evidence="1" key="2">
    <citation type="submission" date="2025-09" db="UniProtKB">
        <authorList>
            <consortium name="EnsemblPlants"/>
        </authorList>
    </citation>
    <scope>IDENTIFICATION</scope>
</reference>
<evidence type="ECO:0000313" key="2">
    <source>
        <dbReference type="Proteomes" id="UP001732700"/>
    </source>
</evidence>
<dbReference type="EnsemblPlants" id="AVESA.00010b.r2.6DG1162820.1">
    <property type="protein sequence ID" value="AVESA.00010b.r2.6DG1162820.1.CDS.1"/>
    <property type="gene ID" value="AVESA.00010b.r2.6DG1162820"/>
</dbReference>
<protein>
    <submittedName>
        <fullName evidence="1">Uncharacterized protein</fullName>
    </submittedName>
</protein>
<proteinExistence type="predicted"/>
<accession>A0ACD5ZH91</accession>
<name>A0ACD5ZH91_AVESA</name>